<reference evidence="1" key="1">
    <citation type="journal article" date="2015" name="Nature">
        <title>Complex archaea that bridge the gap between prokaryotes and eukaryotes.</title>
        <authorList>
            <person name="Spang A."/>
            <person name="Saw J.H."/>
            <person name="Jorgensen S.L."/>
            <person name="Zaremba-Niedzwiedzka K."/>
            <person name="Martijn J."/>
            <person name="Lind A.E."/>
            <person name="van Eijk R."/>
            <person name="Schleper C."/>
            <person name="Guy L."/>
            <person name="Ettema T.J."/>
        </authorList>
    </citation>
    <scope>NUCLEOTIDE SEQUENCE</scope>
</reference>
<dbReference type="AlphaFoldDB" id="A0A0F8VVD4"/>
<gene>
    <name evidence="1" type="ORF">LCGC14_3146140</name>
</gene>
<organism evidence="1">
    <name type="scientific">marine sediment metagenome</name>
    <dbReference type="NCBI Taxonomy" id="412755"/>
    <lineage>
        <taxon>unclassified sequences</taxon>
        <taxon>metagenomes</taxon>
        <taxon>ecological metagenomes</taxon>
    </lineage>
</organism>
<sequence>MAQTTGDILKAMESDVESITSKMLSDLIKSFRLDKGREYLKLWDRYILKDVPIYHHKVANYTKVNEKIANDFYADIVDTKTGYMGNEVTTSLTREKYKT</sequence>
<accession>A0A0F8VVD4</accession>
<proteinExistence type="predicted"/>
<dbReference type="EMBL" id="LAZR01069116">
    <property type="protein sequence ID" value="KKK48333.1"/>
    <property type="molecule type" value="Genomic_DNA"/>
</dbReference>
<comment type="caution">
    <text evidence="1">The sequence shown here is derived from an EMBL/GenBank/DDBJ whole genome shotgun (WGS) entry which is preliminary data.</text>
</comment>
<name>A0A0F8VVD4_9ZZZZ</name>
<evidence type="ECO:0000313" key="1">
    <source>
        <dbReference type="EMBL" id="KKK48333.1"/>
    </source>
</evidence>
<feature type="non-terminal residue" evidence="1">
    <location>
        <position position="99"/>
    </location>
</feature>
<protein>
    <submittedName>
        <fullName evidence="1">Uncharacterized protein</fullName>
    </submittedName>
</protein>